<feature type="compositionally biased region" description="Basic and acidic residues" evidence="1">
    <location>
        <begin position="17"/>
        <end position="31"/>
    </location>
</feature>
<keyword evidence="3" id="KW-1185">Reference proteome</keyword>
<evidence type="ECO:0000313" key="2">
    <source>
        <dbReference type="EMBL" id="TDD75075.1"/>
    </source>
</evidence>
<evidence type="ECO:0000313" key="3">
    <source>
        <dbReference type="Proteomes" id="UP000294513"/>
    </source>
</evidence>
<name>A0A4R5AS29_9ACTN</name>
<feature type="compositionally biased region" description="Acidic residues" evidence="1">
    <location>
        <begin position="32"/>
        <end position="55"/>
    </location>
</feature>
<gene>
    <name evidence="2" type="ORF">E1298_31955</name>
</gene>
<protein>
    <submittedName>
        <fullName evidence="2">Uncharacterized protein</fullName>
    </submittedName>
</protein>
<organism evidence="2 3">
    <name type="scientific">Actinomadura rubrisoli</name>
    <dbReference type="NCBI Taxonomy" id="2530368"/>
    <lineage>
        <taxon>Bacteria</taxon>
        <taxon>Bacillati</taxon>
        <taxon>Actinomycetota</taxon>
        <taxon>Actinomycetes</taxon>
        <taxon>Streptosporangiales</taxon>
        <taxon>Thermomonosporaceae</taxon>
        <taxon>Actinomadura</taxon>
    </lineage>
</organism>
<reference evidence="2 3" key="1">
    <citation type="submission" date="2019-03" db="EMBL/GenBank/DDBJ databases">
        <title>Draft genome sequences of novel Actinobacteria.</title>
        <authorList>
            <person name="Sahin N."/>
            <person name="Ay H."/>
            <person name="Saygin H."/>
        </authorList>
    </citation>
    <scope>NUCLEOTIDE SEQUENCE [LARGE SCALE GENOMIC DNA]</scope>
    <source>
        <strain evidence="2 3">H3C3</strain>
    </source>
</reference>
<dbReference type="RefSeq" id="WP_131899904.1">
    <property type="nucleotide sequence ID" value="NZ_SMKU01000228.1"/>
</dbReference>
<proteinExistence type="predicted"/>
<dbReference type="AlphaFoldDB" id="A0A4R5AS29"/>
<feature type="region of interest" description="Disordered" evidence="1">
    <location>
        <begin position="1"/>
        <end position="63"/>
    </location>
</feature>
<evidence type="ECO:0000256" key="1">
    <source>
        <dbReference type="SAM" id="MobiDB-lite"/>
    </source>
</evidence>
<dbReference type="Proteomes" id="UP000294513">
    <property type="component" value="Unassembled WGS sequence"/>
</dbReference>
<sequence>MVRRPDDAAPEPPGGRAAERLREFEAARFPEPEEPEEPEQSEEPEEEPSEGEQDDPERPPEDA</sequence>
<accession>A0A4R5AS29</accession>
<dbReference type="EMBL" id="SMKU01000228">
    <property type="protein sequence ID" value="TDD75075.1"/>
    <property type="molecule type" value="Genomic_DNA"/>
</dbReference>
<comment type="caution">
    <text evidence="2">The sequence shown here is derived from an EMBL/GenBank/DDBJ whole genome shotgun (WGS) entry which is preliminary data.</text>
</comment>